<organism evidence="1 2">
    <name type="scientific">Hymenobacter nivis</name>
    <dbReference type="NCBI Taxonomy" id="1850093"/>
    <lineage>
        <taxon>Bacteria</taxon>
        <taxon>Pseudomonadati</taxon>
        <taxon>Bacteroidota</taxon>
        <taxon>Cytophagia</taxon>
        <taxon>Cytophagales</taxon>
        <taxon>Hymenobacteraceae</taxon>
        <taxon>Hymenobacter</taxon>
    </lineage>
</organism>
<proteinExistence type="predicted"/>
<dbReference type="KEGG" id="hnv:DDQ68_05080"/>
<sequence>MDFIAPLVRISTVLAQAGHPASAHALEDCRLALGTLGKVLPSSCGVLLDLRKQLPDADALVENEAEAVLAYTVRLHYLPPSATQRLVR</sequence>
<protein>
    <submittedName>
        <fullName evidence="1">Uncharacterized protein</fullName>
    </submittedName>
</protein>
<evidence type="ECO:0000313" key="1">
    <source>
        <dbReference type="EMBL" id="AWM32219.1"/>
    </source>
</evidence>
<reference evidence="2" key="1">
    <citation type="submission" date="2018-04" db="EMBL/GenBank/DDBJ databases">
        <title>Complete genome of Antarctic heterotrophic bacterium Hymenobacter nivis.</title>
        <authorList>
            <person name="Terashima M."/>
        </authorList>
    </citation>
    <scope>NUCLEOTIDE SEQUENCE [LARGE SCALE GENOMIC DNA]</scope>
    <source>
        <strain evidence="2">NBRC 111535</strain>
    </source>
</reference>
<name>A0A2Z3GEU3_9BACT</name>
<dbReference type="RefSeq" id="WP_109655340.1">
    <property type="nucleotide sequence ID" value="NZ_CP029145.1"/>
</dbReference>
<keyword evidence="2" id="KW-1185">Reference proteome</keyword>
<evidence type="ECO:0000313" key="2">
    <source>
        <dbReference type="Proteomes" id="UP000245999"/>
    </source>
</evidence>
<dbReference type="Proteomes" id="UP000245999">
    <property type="component" value="Chromosome"/>
</dbReference>
<dbReference type="AlphaFoldDB" id="A0A2Z3GEU3"/>
<dbReference type="EMBL" id="CP029145">
    <property type="protein sequence ID" value="AWM32219.1"/>
    <property type="molecule type" value="Genomic_DNA"/>
</dbReference>
<accession>A0A2Z3GEU3</accession>
<gene>
    <name evidence="1" type="ORF">DDQ68_05080</name>
</gene>